<dbReference type="Gene3D" id="3.40.50.1700">
    <property type="entry name" value="Glycoside hydrolase family 3 C-terminal domain"/>
    <property type="match status" value="1"/>
</dbReference>
<dbReference type="PRINTS" id="PR00133">
    <property type="entry name" value="GLHYDRLASE3"/>
</dbReference>
<keyword evidence="6" id="KW-0326">Glycosidase</keyword>
<name>A0AAV3SMR4_9EURY</name>
<dbReference type="InterPro" id="IPR026891">
    <property type="entry name" value="Fn3-like"/>
</dbReference>
<dbReference type="SUPFAM" id="SSF52279">
    <property type="entry name" value="Beta-D-glucan exohydrolase, C-terminal domain"/>
    <property type="match status" value="1"/>
</dbReference>
<dbReference type="GO" id="GO:0008422">
    <property type="term" value="F:beta-glucosidase activity"/>
    <property type="evidence" value="ECO:0007669"/>
    <property type="project" value="UniProtKB-EC"/>
</dbReference>
<organism evidence="8 9">
    <name type="scientific">Halorubrum ejinorense</name>
    <dbReference type="NCBI Taxonomy" id="425309"/>
    <lineage>
        <taxon>Archaea</taxon>
        <taxon>Methanobacteriati</taxon>
        <taxon>Methanobacteriota</taxon>
        <taxon>Stenosarchaea group</taxon>
        <taxon>Halobacteria</taxon>
        <taxon>Halobacteriales</taxon>
        <taxon>Haloferacaceae</taxon>
        <taxon>Halorubrum</taxon>
    </lineage>
</organism>
<dbReference type="GO" id="GO:0009251">
    <property type="term" value="P:glucan catabolic process"/>
    <property type="evidence" value="ECO:0007669"/>
    <property type="project" value="TreeGrafter"/>
</dbReference>
<dbReference type="PANTHER" id="PTHR30620">
    <property type="entry name" value="PERIPLASMIC BETA-GLUCOSIDASE-RELATED"/>
    <property type="match status" value="1"/>
</dbReference>
<dbReference type="PANTHER" id="PTHR30620:SF16">
    <property type="entry name" value="LYSOSOMAL BETA GLUCOSIDASE"/>
    <property type="match status" value="1"/>
</dbReference>
<dbReference type="InterPro" id="IPR036881">
    <property type="entry name" value="Glyco_hydro_3_C_sf"/>
</dbReference>
<dbReference type="Proteomes" id="UP001501425">
    <property type="component" value="Unassembled WGS sequence"/>
</dbReference>
<keyword evidence="5 8" id="KW-0378">Hydrolase</keyword>
<reference evidence="8" key="1">
    <citation type="journal article" date="2014" name="Int. J. Syst. Evol. Microbiol.">
        <title>Complete genome sequence of Corynebacterium casei LMG S-19264T (=DSM 44701T), isolated from a smear-ripened cheese.</title>
        <authorList>
            <consortium name="US DOE Joint Genome Institute (JGI-PGF)"/>
            <person name="Walter F."/>
            <person name="Albersmeier A."/>
            <person name="Kalinowski J."/>
            <person name="Ruckert C."/>
        </authorList>
    </citation>
    <scope>NUCLEOTIDE SEQUENCE</scope>
    <source>
        <strain evidence="8">JCM 14265</strain>
    </source>
</reference>
<reference evidence="8" key="2">
    <citation type="submission" date="2023-12" db="EMBL/GenBank/DDBJ databases">
        <authorList>
            <person name="Sun Q."/>
            <person name="Inoue M."/>
        </authorList>
    </citation>
    <scope>NUCLEOTIDE SEQUENCE</scope>
    <source>
        <strain evidence="8">JCM 14265</strain>
    </source>
</reference>
<dbReference type="SUPFAM" id="SSF51445">
    <property type="entry name" value="(Trans)glycosidases"/>
    <property type="match status" value="1"/>
</dbReference>
<evidence type="ECO:0000256" key="4">
    <source>
        <dbReference type="ARBA" id="ARBA00022729"/>
    </source>
</evidence>
<evidence type="ECO:0000313" key="9">
    <source>
        <dbReference type="Proteomes" id="UP001501425"/>
    </source>
</evidence>
<comment type="catalytic activity">
    <reaction evidence="1">
        <text>Hydrolysis of terminal, non-reducing beta-D-glucosyl residues with release of beta-D-glucose.</text>
        <dbReference type="EC" id="3.2.1.21"/>
    </reaction>
</comment>
<dbReference type="Pfam" id="PF01915">
    <property type="entry name" value="Glyco_hydro_3_C"/>
    <property type="match status" value="1"/>
</dbReference>
<dbReference type="InterPro" id="IPR001764">
    <property type="entry name" value="Glyco_hydro_3_N"/>
</dbReference>
<dbReference type="EMBL" id="BAAADQ010000001">
    <property type="protein sequence ID" value="GAA0532366.1"/>
    <property type="molecule type" value="Genomic_DNA"/>
</dbReference>
<dbReference type="EC" id="3.2.1.21" evidence="3"/>
<dbReference type="InterPro" id="IPR002772">
    <property type="entry name" value="Glyco_hydro_3_C"/>
</dbReference>
<dbReference type="InterPro" id="IPR013783">
    <property type="entry name" value="Ig-like_fold"/>
</dbReference>
<dbReference type="InterPro" id="IPR051915">
    <property type="entry name" value="Cellulose_Degrad_GH3"/>
</dbReference>
<evidence type="ECO:0000256" key="5">
    <source>
        <dbReference type="ARBA" id="ARBA00022801"/>
    </source>
</evidence>
<comment type="similarity">
    <text evidence="2">Belongs to the glycosyl hydrolase 3 family.</text>
</comment>
<dbReference type="Pfam" id="PF00933">
    <property type="entry name" value="Glyco_hydro_3"/>
    <property type="match status" value="1"/>
</dbReference>
<dbReference type="InterPro" id="IPR017853">
    <property type="entry name" value="GH"/>
</dbReference>
<sequence length="745" mass="80205">MRMQSSSEQPLYRDETATLSNRVEDLLDRMTLEEKAGQLVGTWAGQLSEFKTVDDAADEIRDHHLGAVASFGWGGAADMRLDDIVENVNRLQEVALSETRLGIPLLFNVDAVHGHAYVAEGTAFPNGLGVGATWDAEAAERAADVTATEVRRSGAHQNYSPTCDVAREPRWGRAFETFGESPYLCGKLAAAKVRGYQGEGIEDSSSVIATAKHFPAYSEPARGEDAAPVEVSEYVLRNVFLPSFLDALDEGVESVMPCYNAVDGEPAHGSRRYLTDLLRGTLGFDGTVVSDWNGVRMLHDDHKITADHRGSVRQTRDAGLDIASVDAVDHAEHLVELVEEGELAESALDESVGRVLEQKFRLGLFEDAFVDPAEARDVVGAAPHREASLEAARESMTLLKNDDLLPLDDDADVLVAGPNADAPVHQLGGWSVPDPEGTDIVTVRDGVEAVTDGDVAYEQGATMNDELDVDAAVDAAADADVAVVAVGEPWYLHEFGPTADTGTEPDEFPNRHSLSLPDAQRDLVEAIHETGTPVVGVLITGRPLIVDWMADNVPALLMAYYPGTMGGRAVAETLFGENDPGGRLPITIPKSEGHLPARFNHFPHPTPIGQDEHPSSYDPLFEFGHGLSYAEFEYGQVTLADSIVGPHETTTVEVPVENVSDRAGTDVVQVYVTDHASPTVTPVRELRGFERVSLEAGERDSVSVELDAASLGRVDAEGVRQTAAGDYSVRVGEQTVGLRVETTYD</sequence>
<dbReference type="Gene3D" id="3.20.20.300">
    <property type="entry name" value="Glycoside hydrolase, family 3, N-terminal domain"/>
    <property type="match status" value="1"/>
</dbReference>
<dbReference type="AlphaFoldDB" id="A0AAV3SMR4"/>
<dbReference type="SMART" id="SM01217">
    <property type="entry name" value="Fn3_like"/>
    <property type="match status" value="1"/>
</dbReference>
<dbReference type="Pfam" id="PF14310">
    <property type="entry name" value="Fn3-like"/>
    <property type="match status" value="1"/>
</dbReference>
<accession>A0AAV3SMR4</accession>
<evidence type="ECO:0000256" key="1">
    <source>
        <dbReference type="ARBA" id="ARBA00000448"/>
    </source>
</evidence>
<evidence type="ECO:0000256" key="2">
    <source>
        <dbReference type="ARBA" id="ARBA00005336"/>
    </source>
</evidence>
<gene>
    <name evidence="8" type="ORF">GCM10008994_03870</name>
</gene>
<evidence type="ECO:0000313" key="8">
    <source>
        <dbReference type="EMBL" id="GAA0532366.1"/>
    </source>
</evidence>
<dbReference type="InterPro" id="IPR036962">
    <property type="entry name" value="Glyco_hydro_3_N_sf"/>
</dbReference>
<evidence type="ECO:0000256" key="3">
    <source>
        <dbReference type="ARBA" id="ARBA00012744"/>
    </source>
</evidence>
<proteinExistence type="inferred from homology"/>
<feature type="domain" description="Fibronectin type III-like" evidence="7">
    <location>
        <begin position="666"/>
        <end position="735"/>
    </location>
</feature>
<dbReference type="Gene3D" id="2.60.40.10">
    <property type="entry name" value="Immunoglobulins"/>
    <property type="match status" value="1"/>
</dbReference>
<keyword evidence="4" id="KW-0732">Signal</keyword>
<evidence type="ECO:0000259" key="7">
    <source>
        <dbReference type="SMART" id="SM01217"/>
    </source>
</evidence>
<comment type="caution">
    <text evidence="8">The sequence shown here is derived from an EMBL/GenBank/DDBJ whole genome shotgun (WGS) entry which is preliminary data.</text>
</comment>
<protein>
    <recommendedName>
        <fullName evidence="3">beta-glucosidase</fullName>
        <ecNumber evidence="3">3.2.1.21</ecNumber>
    </recommendedName>
</protein>
<evidence type="ECO:0000256" key="6">
    <source>
        <dbReference type="ARBA" id="ARBA00023295"/>
    </source>
</evidence>